<name>A0A7U2F621_PHANO</name>
<proteinExistence type="predicted"/>
<evidence type="ECO:0000313" key="2">
    <source>
        <dbReference type="Proteomes" id="UP000663193"/>
    </source>
</evidence>
<reference evidence="2" key="1">
    <citation type="journal article" date="2021" name="BMC Genomics">
        <title>Chromosome-level genome assembly and manually-curated proteome of model necrotroph Parastagonospora nodorum Sn15 reveals a genome-wide trove of candidate effector homologs, and redundancy of virulence-related functions within an accessory chromosome.</title>
        <authorList>
            <person name="Bertazzoni S."/>
            <person name="Jones D.A.B."/>
            <person name="Phan H.T."/>
            <person name="Tan K.-C."/>
            <person name="Hane J.K."/>
        </authorList>
    </citation>
    <scope>NUCLEOTIDE SEQUENCE [LARGE SCALE GENOMIC DNA]</scope>
    <source>
        <strain evidence="2">SN15 / ATCC MYA-4574 / FGSC 10173)</strain>
    </source>
</reference>
<dbReference type="EMBL" id="CP069031">
    <property type="protein sequence ID" value="QRC99400.1"/>
    <property type="molecule type" value="Genomic_DNA"/>
</dbReference>
<dbReference type="VEuPathDB" id="FungiDB:JI435_413400"/>
<feature type="non-terminal residue" evidence="1">
    <location>
        <position position="62"/>
    </location>
</feature>
<dbReference type="AlphaFoldDB" id="A0A7U2F621"/>
<sequence length="62" mass="6829">TEDIQAPVAYSTVSKIPCGTNLHPSQPPLLNLQHTKSIPRPSFVYLQAMGSLRPCITYNCMV</sequence>
<organism evidence="1 2">
    <name type="scientific">Phaeosphaeria nodorum (strain SN15 / ATCC MYA-4574 / FGSC 10173)</name>
    <name type="common">Glume blotch fungus</name>
    <name type="synonym">Parastagonospora nodorum</name>
    <dbReference type="NCBI Taxonomy" id="321614"/>
    <lineage>
        <taxon>Eukaryota</taxon>
        <taxon>Fungi</taxon>
        <taxon>Dikarya</taxon>
        <taxon>Ascomycota</taxon>
        <taxon>Pezizomycotina</taxon>
        <taxon>Dothideomycetes</taxon>
        <taxon>Pleosporomycetidae</taxon>
        <taxon>Pleosporales</taxon>
        <taxon>Pleosporineae</taxon>
        <taxon>Phaeosphaeriaceae</taxon>
        <taxon>Parastagonospora</taxon>
    </lineage>
</organism>
<protein>
    <submittedName>
        <fullName evidence="1">Uncharacterized protein</fullName>
    </submittedName>
</protein>
<evidence type="ECO:0000313" key="1">
    <source>
        <dbReference type="EMBL" id="QRC99400.1"/>
    </source>
</evidence>
<gene>
    <name evidence="1" type="ORF">JI435_413400</name>
</gene>
<keyword evidence="2" id="KW-1185">Reference proteome</keyword>
<dbReference type="Proteomes" id="UP000663193">
    <property type="component" value="Chromosome 9"/>
</dbReference>
<accession>A0A7U2F621</accession>